<dbReference type="PANTHER" id="PTHR21600:SF84">
    <property type="entry name" value="PSEUDOURIDINE SYNTHASE RSUA_RLUA-LIKE DOMAIN-CONTAINING PROTEIN"/>
    <property type="match status" value="1"/>
</dbReference>
<evidence type="ECO:0000259" key="1">
    <source>
        <dbReference type="Pfam" id="PF00849"/>
    </source>
</evidence>
<dbReference type="EMBL" id="BPFB01000014">
    <property type="protein sequence ID" value="GIU45978.1"/>
    <property type="molecule type" value="Genomic_DNA"/>
</dbReference>
<organism evidence="2 3">
    <name type="scientific">Shewanella algidipiscicola</name>
    <dbReference type="NCBI Taxonomy" id="614070"/>
    <lineage>
        <taxon>Bacteria</taxon>
        <taxon>Pseudomonadati</taxon>
        <taxon>Pseudomonadota</taxon>
        <taxon>Gammaproteobacteria</taxon>
        <taxon>Alteromonadales</taxon>
        <taxon>Shewanellaceae</taxon>
        <taxon>Shewanella</taxon>
    </lineage>
</organism>
<dbReference type="InterPro" id="IPR006145">
    <property type="entry name" value="PsdUridine_synth_RsuA/RluA"/>
</dbReference>
<dbReference type="Gene3D" id="3.30.2350.10">
    <property type="entry name" value="Pseudouridine synthase"/>
    <property type="match status" value="1"/>
</dbReference>
<dbReference type="Pfam" id="PF00849">
    <property type="entry name" value="PseudoU_synth_2"/>
    <property type="match status" value="1"/>
</dbReference>
<dbReference type="Proteomes" id="UP000761574">
    <property type="component" value="Unassembled WGS sequence"/>
</dbReference>
<gene>
    <name evidence="2" type="ORF">TUM4630_15370</name>
</gene>
<protein>
    <submittedName>
        <fullName evidence="2">RNA pseudouridylate synthase</fullName>
    </submittedName>
</protein>
<keyword evidence="3" id="KW-1185">Reference proteome</keyword>
<proteinExistence type="predicted"/>
<evidence type="ECO:0000313" key="2">
    <source>
        <dbReference type="EMBL" id="GIU45978.1"/>
    </source>
</evidence>
<dbReference type="InterPro" id="IPR020103">
    <property type="entry name" value="PsdUridine_synth_cat_dom_sf"/>
</dbReference>
<comment type="caution">
    <text evidence="2">The sequence shown here is derived from an EMBL/GenBank/DDBJ whole genome shotgun (WGS) entry which is preliminary data.</text>
</comment>
<sequence>MVRASQASYIVLPDHPSAPATVVEFLMTRFSQVSAQEWQSRVRQGKVHWLDGQPIELDSAYRPKQRVYYYREVAQEPRIPFSESILYQDERIIIAHKPHFLALHPSGQFINECLVNRLRIATQVPQLVPAHRLDRATAGIVLLIKQPEYRDAYHGLFRDGAITKTYQALASLTPALARQYSDGQLASPLRWTVKNRLVKSEPSFMMQVTDGEANSHSEVALVEVQKGMGRFELSPITGKTHQLRVHMHSLGMPICNDRCYPSLLPKAADNFAQPLKLLAQRLQFSDPISGRHIDIQLADLPFSEAIIKG</sequence>
<name>A0ABQ4PEL7_9GAMM</name>
<dbReference type="InterPro" id="IPR050188">
    <property type="entry name" value="RluA_PseudoU_synthase"/>
</dbReference>
<evidence type="ECO:0000313" key="3">
    <source>
        <dbReference type="Proteomes" id="UP000761574"/>
    </source>
</evidence>
<feature type="domain" description="Pseudouridine synthase RsuA/RluA-like" evidence="1">
    <location>
        <begin position="92"/>
        <end position="248"/>
    </location>
</feature>
<dbReference type="PANTHER" id="PTHR21600">
    <property type="entry name" value="MITOCHONDRIAL RNA PSEUDOURIDINE SYNTHASE"/>
    <property type="match status" value="1"/>
</dbReference>
<dbReference type="RefSeq" id="WP_119978112.1">
    <property type="nucleotide sequence ID" value="NZ_BPFB01000014.1"/>
</dbReference>
<dbReference type="SUPFAM" id="SSF55120">
    <property type="entry name" value="Pseudouridine synthase"/>
    <property type="match status" value="1"/>
</dbReference>
<accession>A0ABQ4PEL7</accession>
<reference evidence="2 3" key="1">
    <citation type="submission" date="2021-05" db="EMBL/GenBank/DDBJ databases">
        <title>Molecular characterization for Shewanella algae harboring chromosomal blaOXA-55-like strains isolated from clinical and environment sample.</title>
        <authorList>
            <person name="Ohama Y."/>
            <person name="Aoki K."/>
            <person name="Harada S."/>
            <person name="Moriya K."/>
            <person name="Ishii Y."/>
            <person name="Tateda K."/>
        </authorList>
    </citation>
    <scope>NUCLEOTIDE SEQUENCE [LARGE SCALE GENOMIC DNA]</scope>
    <source>
        <strain evidence="2 3">LMG 23746</strain>
    </source>
</reference>